<dbReference type="InterPro" id="IPR011195">
    <property type="entry name" value="UCP010256"/>
</dbReference>
<evidence type="ECO:0000313" key="3">
    <source>
        <dbReference type="Proteomes" id="UP000246132"/>
    </source>
</evidence>
<reference evidence="2 3" key="1">
    <citation type="journal article" date="2018" name="Int. J. Syst. Bacteriol.">
        <title>Oceaniradius stylonemae gen. nov., sp. nov., isolated from a red alga, Stylonema cornu-cervi.</title>
        <authorList>
            <person name="Jeong S."/>
        </authorList>
    </citation>
    <scope>NUCLEOTIDE SEQUENCE [LARGE SCALE GENOMIC DNA]</scope>
    <source>
        <strain evidence="2 3">StC1</strain>
    </source>
</reference>
<feature type="compositionally biased region" description="Basic and acidic residues" evidence="1">
    <location>
        <begin position="102"/>
        <end position="116"/>
    </location>
</feature>
<feature type="region of interest" description="Disordered" evidence="1">
    <location>
        <begin position="102"/>
        <end position="130"/>
    </location>
</feature>
<name>A0A3A8AB10_9HYPH</name>
<dbReference type="PANTHER" id="PTHR39338:SF6">
    <property type="entry name" value="BLL5662 PROTEIN"/>
    <property type="match status" value="1"/>
</dbReference>
<dbReference type="AlphaFoldDB" id="A0A3A8AB10"/>
<comment type="caution">
    <text evidence="2">The sequence shown here is derived from an EMBL/GenBank/DDBJ whole genome shotgun (WGS) entry which is preliminary data.</text>
</comment>
<gene>
    <name evidence="2" type="ORF">DEM25_004405</name>
</gene>
<dbReference type="PANTHER" id="PTHR39338">
    <property type="entry name" value="BLL5662 PROTEIN-RELATED"/>
    <property type="match status" value="1"/>
</dbReference>
<dbReference type="InterPro" id="IPR008912">
    <property type="entry name" value="Uncharacterised_CoxE"/>
</dbReference>
<proteinExistence type="predicted"/>
<dbReference type="Proteomes" id="UP000246132">
    <property type="component" value="Unassembled WGS sequence"/>
</dbReference>
<accession>A0A3A8AB10</accession>
<dbReference type="PIRSF" id="PIRSF010256">
    <property type="entry name" value="CoxE_vWa"/>
    <property type="match status" value="1"/>
</dbReference>
<dbReference type="RefSeq" id="WP_109767740.1">
    <property type="nucleotide sequence ID" value="NZ_QFWV02000004.1"/>
</dbReference>
<dbReference type="OrthoDB" id="9790469at2"/>
<evidence type="ECO:0000256" key="1">
    <source>
        <dbReference type="SAM" id="MobiDB-lite"/>
    </source>
</evidence>
<dbReference type="Gene3D" id="3.40.50.410">
    <property type="entry name" value="von Willebrand factor, type A domain"/>
    <property type="match status" value="1"/>
</dbReference>
<organism evidence="2 3">
    <name type="scientific">Oceaniradius stylonematis</name>
    <dbReference type="NCBI Taxonomy" id="2184161"/>
    <lineage>
        <taxon>Bacteria</taxon>
        <taxon>Pseudomonadati</taxon>
        <taxon>Pseudomonadota</taxon>
        <taxon>Alphaproteobacteria</taxon>
        <taxon>Hyphomicrobiales</taxon>
        <taxon>Ahrensiaceae</taxon>
        <taxon>Oceaniradius</taxon>
    </lineage>
</organism>
<evidence type="ECO:0000313" key="2">
    <source>
        <dbReference type="EMBL" id="RKF07106.1"/>
    </source>
</evidence>
<dbReference type="InterPro" id="IPR036465">
    <property type="entry name" value="vWFA_dom_sf"/>
</dbReference>
<dbReference type="CDD" id="cd00198">
    <property type="entry name" value="vWFA"/>
    <property type="match status" value="1"/>
</dbReference>
<sequence length="406" mass="45586">MAGAPAAEKPAKGRLADNIVHFARALRKAGVPVGTSQVRDAVRAAAVAGFSRRDDFYHLLRATLITRAEHLDVFHQVFTMFWRDPEYLEKMIRLLSPMIRGETEEKKKKAAERRASEALGDAPKASADAPVRTEVEIDAQLSWSETETLRAMDFEQMSATELARAARAIEAMRLPVRPVRTRRARRSPVGTRPDFRATMRGSLRRAGEIERVVTIVPRERPPDLVALCDISGSMSTYSRMMMHFLHALTWARVRDWRHVHAFTFGTHLTNITRALHLKDPDRALAAVGHDATDWEGGTRIGVAIETFNRQWSRRVLGQGAVVLLITDGLERGDADLLSAQMERLHLSCRQLIWLNPLLRYDGFAPLAGGIRAMMPHVDRFHACHSLDSLADLTRALTEGRQDMRAA</sequence>
<keyword evidence="3" id="KW-1185">Reference proteome</keyword>
<dbReference type="Pfam" id="PF05762">
    <property type="entry name" value="VWA_CoxE"/>
    <property type="match status" value="1"/>
</dbReference>
<dbReference type="SUPFAM" id="SSF53300">
    <property type="entry name" value="vWA-like"/>
    <property type="match status" value="1"/>
</dbReference>
<dbReference type="EMBL" id="QFWV02000004">
    <property type="protein sequence ID" value="RKF07106.1"/>
    <property type="molecule type" value="Genomic_DNA"/>
</dbReference>
<protein>
    <submittedName>
        <fullName evidence="2">VWA domain-containing protein</fullName>
    </submittedName>
</protein>